<gene>
    <name evidence="1" type="ORF">Tco_1123650</name>
</gene>
<dbReference type="Proteomes" id="UP001151760">
    <property type="component" value="Unassembled WGS sequence"/>
</dbReference>
<sequence length="446" mass="51500">MVKYVRKVSSVLFNKITEDYWEKHEEAAMHYANLKASIDEYYDENIAYRDQTDKLVETSMSALDKSSTTIKDLYKGLNIITELLKEINNAVKDDPATNKKIHEATETFVKIFTNITKVLSLVKGFNFSDLHFTVKDLQAHVVKQEAELADWSKSSTNMAWNLGLIQRVLSSGRHALCKVHDERDREGDNVTHVATKDLLLILRGRLKTRSLKIQRWQKGKGIATNEQAEKRKLVKALSIVHPDPDASILIPYTINGKLFHLMAQQLQAHLDKEEQIKKAKEQARLLAITKPEVVKDVELMTLHNEKIEKARKSLELRKHEYDNYIWTISSRQKFEKITDVKVHLKTKPVVITIYRGTNGRNFKVHNPFSFGAFAITELDELKEIIPKKKNIVVQDDLMNSLSRRYERIRKIPEELGIQFALPTPVSEQASSQTLGRKRKHISQIRR</sequence>
<dbReference type="EMBL" id="BQNB010021516">
    <property type="protein sequence ID" value="GJU07220.1"/>
    <property type="molecule type" value="Genomic_DNA"/>
</dbReference>
<reference evidence="1" key="1">
    <citation type="journal article" date="2022" name="Int. J. Mol. Sci.">
        <title>Draft Genome of Tanacetum Coccineum: Genomic Comparison of Closely Related Tanacetum-Family Plants.</title>
        <authorList>
            <person name="Yamashiro T."/>
            <person name="Shiraishi A."/>
            <person name="Nakayama K."/>
            <person name="Satake H."/>
        </authorList>
    </citation>
    <scope>NUCLEOTIDE SEQUENCE</scope>
</reference>
<name>A0ABQ5J5M8_9ASTR</name>
<accession>A0ABQ5J5M8</accession>
<comment type="caution">
    <text evidence="1">The sequence shown here is derived from an EMBL/GenBank/DDBJ whole genome shotgun (WGS) entry which is preliminary data.</text>
</comment>
<evidence type="ECO:0000313" key="1">
    <source>
        <dbReference type="EMBL" id="GJU07220.1"/>
    </source>
</evidence>
<protein>
    <submittedName>
        <fullName evidence="1">Uncharacterized protein</fullName>
    </submittedName>
</protein>
<organism evidence="1 2">
    <name type="scientific">Tanacetum coccineum</name>
    <dbReference type="NCBI Taxonomy" id="301880"/>
    <lineage>
        <taxon>Eukaryota</taxon>
        <taxon>Viridiplantae</taxon>
        <taxon>Streptophyta</taxon>
        <taxon>Embryophyta</taxon>
        <taxon>Tracheophyta</taxon>
        <taxon>Spermatophyta</taxon>
        <taxon>Magnoliopsida</taxon>
        <taxon>eudicotyledons</taxon>
        <taxon>Gunneridae</taxon>
        <taxon>Pentapetalae</taxon>
        <taxon>asterids</taxon>
        <taxon>campanulids</taxon>
        <taxon>Asterales</taxon>
        <taxon>Asteraceae</taxon>
        <taxon>Asteroideae</taxon>
        <taxon>Anthemideae</taxon>
        <taxon>Anthemidinae</taxon>
        <taxon>Tanacetum</taxon>
    </lineage>
</organism>
<proteinExistence type="predicted"/>
<keyword evidence="2" id="KW-1185">Reference proteome</keyword>
<evidence type="ECO:0000313" key="2">
    <source>
        <dbReference type="Proteomes" id="UP001151760"/>
    </source>
</evidence>
<reference evidence="1" key="2">
    <citation type="submission" date="2022-01" db="EMBL/GenBank/DDBJ databases">
        <authorList>
            <person name="Yamashiro T."/>
            <person name="Shiraishi A."/>
            <person name="Satake H."/>
            <person name="Nakayama K."/>
        </authorList>
    </citation>
    <scope>NUCLEOTIDE SEQUENCE</scope>
</reference>